<organism evidence="3 4">
    <name type="scientific">Victivallis lenta</name>
    <dbReference type="NCBI Taxonomy" id="2606640"/>
    <lineage>
        <taxon>Bacteria</taxon>
        <taxon>Pseudomonadati</taxon>
        <taxon>Lentisphaerota</taxon>
        <taxon>Lentisphaeria</taxon>
        <taxon>Victivallales</taxon>
        <taxon>Victivallaceae</taxon>
        <taxon>Victivallis</taxon>
    </lineage>
</organism>
<feature type="domain" description="Bacterial type II secretion system protein E" evidence="2">
    <location>
        <begin position="13"/>
        <end position="286"/>
    </location>
</feature>
<proteinExistence type="inferred from homology"/>
<dbReference type="InterPro" id="IPR001482">
    <property type="entry name" value="T2SS/T4SS_dom"/>
</dbReference>
<dbReference type="EMBL" id="VUNS01000045">
    <property type="protein sequence ID" value="MST99652.1"/>
    <property type="molecule type" value="Genomic_DNA"/>
</dbReference>
<dbReference type="Gene3D" id="3.40.50.300">
    <property type="entry name" value="P-loop containing nucleotide triphosphate hydrolases"/>
    <property type="match status" value="1"/>
</dbReference>
<comment type="similarity">
    <text evidence="1">Belongs to the GSP E family.</text>
</comment>
<gene>
    <name evidence="3" type="ORF">FYJ85_21720</name>
</gene>
<comment type="caution">
    <text evidence="3">The sequence shown here is derived from an EMBL/GenBank/DDBJ whole genome shotgun (WGS) entry which is preliminary data.</text>
</comment>
<sequence>MNDNASFLVLFLAPVKDFLADDKVSEILINGPNQIYIERGGRLEETAAHFTGEAQLKAAAVNIAKSVDRQLDEMHPDLDARLPDGSRVHATIPPVSRCGTIISIRKFKKEMLTIDKLEQFGSVPKEGAQILNAIVKLRKNTIVSGGTSSGKTSVLNALSGLIPEKDRILVLEDASELQLQQKHCVYFETRKPDKNGQGEFSIRDLVIASLRLRPDRLVIGEIRGGEALDLLQAMNTGHSGSMSTIHANSPLDALSRMETCAIMSGINFPLNAIRMQVASAINCVVHTMRLPDGARKIVEIAEVLPLEQGEYRIRPLMQWKTEAIGEDGCVSGRFILGEPPSFRSNAEIMHLELPEYK</sequence>
<dbReference type="InterPro" id="IPR027417">
    <property type="entry name" value="P-loop_NTPase"/>
</dbReference>
<name>A0A844G9Y1_9BACT</name>
<keyword evidence="4" id="KW-1185">Reference proteome</keyword>
<dbReference type="Proteomes" id="UP000435649">
    <property type="component" value="Unassembled WGS sequence"/>
</dbReference>
<reference evidence="3 4" key="1">
    <citation type="submission" date="2019-08" db="EMBL/GenBank/DDBJ databases">
        <title>In-depth cultivation of the pig gut microbiome towards novel bacterial diversity and tailored functional studies.</title>
        <authorList>
            <person name="Wylensek D."/>
            <person name="Hitch T.C.A."/>
            <person name="Clavel T."/>
        </authorList>
    </citation>
    <scope>NUCLEOTIDE SEQUENCE [LARGE SCALE GENOMIC DNA]</scope>
    <source>
        <strain evidence="3 4">BBE-744-WT-12</strain>
    </source>
</reference>
<dbReference type="InterPro" id="IPR050921">
    <property type="entry name" value="T4SS_GSP_E_ATPase"/>
</dbReference>
<dbReference type="Pfam" id="PF00437">
    <property type="entry name" value="T2SSE"/>
    <property type="match status" value="1"/>
</dbReference>
<dbReference type="Gene3D" id="3.30.450.370">
    <property type="match status" value="1"/>
</dbReference>
<dbReference type="PANTHER" id="PTHR30486:SF6">
    <property type="entry name" value="TYPE IV PILUS RETRACTATION ATPASE PILT"/>
    <property type="match status" value="1"/>
</dbReference>
<dbReference type="AlphaFoldDB" id="A0A844G9Y1"/>
<evidence type="ECO:0000256" key="1">
    <source>
        <dbReference type="ARBA" id="ARBA00006611"/>
    </source>
</evidence>
<dbReference type="PANTHER" id="PTHR30486">
    <property type="entry name" value="TWITCHING MOTILITY PROTEIN PILT"/>
    <property type="match status" value="1"/>
</dbReference>
<dbReference type="RefSeq" id="WP_154420819.1">
    <property type="nucleotide sequence ID" value="NZ_VUNS01000045.1"/>
</dbReference>
<dbReference type="GO" id="GO:0016887">
    <property type="term" value="F:ATP hydrolysis activity"/>
    <property type="evidence" value="ECO:0007669"/>
    <property type="project" value="InterPro"/>
</dbReference>
<dbReference type="CDD" id="cd01130">
    <property type="entry name" value="VirB11-like_ATPase"/>
    <property type="match status" value="1"/>
</dbReference>
<evidence type="ECO:0000259" key="2">
    <source>
        <dbReference type="Pfam" id="PF00437"/>
    </source>
</evidence>
<dbReference type="SUPFAM" id="SSF52540">
    <property type="entry name" value="P-loop containing nucleoside triphosphate hydrolases"/>
    <property type="match status" value="1"/>
</dbReference>
<accession>A0A844G9Y1</accession>
<protein>
    <submittedName>
        <fullName evidence="3">CpaF family protein</fullName>
    </submittedName>
</protein>
<evidence type="ECO:0000313" key="3">
    <source>
        <dbReference type="EMBL" id="MST99652.1"/>
    </source>
</evidence>
<evidence type="ECO:0000313" key="4">
    <source>
        <dbReference type="Proteomes" id="UP000435649"/>
    </source>
</evidence>